<dbReference type="OrthoDB" id="4171005at2759"/>
<dbReference type="eggNOG" id="KOG0725">
    <property type="taxonomic scope" value="Eukaryota"/>
</dbReference>
<organism evidence="1 2">
    <name type="scientific">Arthroderma otae (strain ATCC MYA-4605 / CBS 113480)</name>
    <name type="common">Microsporum canis</name>
    <dbReference type="NCBI Taxonomy" id="554155"/>
    <lineage>
        <taxon>Eukaryota</taxon>
        <taxon>Fungi</taxon>
        <taxon>Dikarya</taxon>
        <taxon>Ascomycota</taxon>
        <taxon>Pezizomycotina</taxon>
        <taxon>Eurotiomycetes</taxon>
        <taxon>Eurotiomycetidae</taxon>
        <taxon>Onygenales</taxon>
        <taxon>Arthrodermataceae</taxon>
        <taxon>Microsporum</taxon>
    </lineage>
</organism>
<dbReference type="RefSeq" id="XP_002843639.1">
    <property type="nucleotide sequence ID" value="XM_002843593.1"/>
</dbReference>
<name>C5FYK5_ARTOC</name>
<dbReference type="AlphaFoldDB" id="C5FYK5"/>
<evidence type="ECO:0000313" key="2">
    <source>
        <dbReference type="Proteomes" id="UP000002035"/>
    </source>
</evidence>
<sequence>MQSQKHWIIIRKLEYLVSRCQNIESKKKLDKQMNTVAKAGNVLYLSGLFSVDIHVSHCSTTGPHVTQGLTTRRYAEAYSRLTPPPTGVILKRGEIYTVLDVSKKLLPQNNKLLYFPKKQPYNTDSTTPSKCLNTKRARMCATSLWAVRIEKIFSSAKRDIPITRIYNSEDVGSPLKELETHEPNGINIFINNAVVALEAGKKSHESSVDYYSSESARSWLEGDGRDVWQQTLISNLTPHYFLTARLIPALDIRLPTTKTHSSGQYASTVSKAAFGLTHSVSGSIA</sequence>
<dbReference type="STRING" id="554155.C5FYK5"/>
<reference evidence="2" key="1">
    <citation type="journal article" date="2012" name="MBio">
        <title>Comparative genome analysis of Trichophyton rubrum and related dermatophytes reveals candidate genes involved in infection.</title>
        <authorList>
            <person name="Martinez D.A."/>
            <person name="Oliver B.G."/>
            <person name="Graeser Y."/>
            <person name="Goldberg J.M."/>
            <person name="Li W."/>
            <person name="Martinez-Rossi N.M."/>
            <person name="Monod M."/>
            <person name="Shelest E."/>
            <person name="Barton R.C."/>
            <person name="Birch E."/>
            <person name="Brakhage A.A."/>
            <person name="Chen Z."/>
            <person name="Gurr S.J."/>
            <person name="Heiman D."/>
            <person name="Heitman J."/>
            <person name="Kosti I."/>
            <person name="Rossi A."/>
            <person name="Saif S."/>
            <person name="Samalova M."/>
            <person name="Saunders C.W."/>
            <person name="Shea T."/>
            <person name="Summerbell R.C."/>
            <person name="Xu J."/>
            <person name="Young S."/>
            <person name="Zeng Q."/>
            <person name="Birren B.W."/>
            <person name="Cuomo C.A."/>
            <person name="White T.C."/>
        </authorList>
    </citation>
    <scope>NUCLEOTIDE SEQUENCE [LARGE SCALE GENOMIC DNA]</scope>
    <source>
        <strain evidence="2">ATCC MYA-4605 / CBS 113480</strain>
    </source>
</reference>
<protein>
    <submittedName>
        <fullName evidence="1">Short chain dehydrogenase/reductase family protein</fullName>
    </submittedName>
</protein>
<gene>
    <name evidence="1" type="ORF">MCYG_07422</name>
</gene>
<dbReference type="EMBL" id="DS995707">
    <property type="protein sequence ID" value="EEQ34603.1"/>
    <property type="molecule type" value="Genomic_DNA"/>
</dbReference>
<dbReference type="GeneID" id="9230815"/>
<keyword evidence="2" id="KW-1185">Reference proteome</keyword>
<dbReference type="HOGENOM" id="CLU_976530_0_0_1"/>
<dbReference type="Proteomes" id="UP000002035">
    <property type="component" value="Unassembled WGS sequence"/>
</dbReference>
<evidence type="ECO:0000313" key="1">
    <source>
        <dbReference type="EMBL" id="EEQ34603.1"/>
    </source>
</evidence>
<proteinExistence type="predicted"/>
<accession>C5FYK5</accession>
<dbReference type="VEuPathDB" id="FungiDB:MCYG_07422"/>